<dbReference type="AlphaFoldDB" id="A0A2P8QFY7"/>
<evidence type="ECO:0000313" key="3">
    <source>
        <dbReference type="Proteomes" id="UP000240429"/>
    </source>
</evidence>
<evidence type="ECO:0000313" key="2">
    <source>
        <dbReference type="EMBL" id="PSM45147.1"/>
    </source>
</evidence>
<feature type="compositionally biased region" description="Basic residues" evidence="1">
    <location>
        <begin position="59"/>
        <end position="68"/>
    </location>
</feature>
<feature type="compositionally biased region" description="Basic and acidic residues" evidence="1">
    <location>
        <begin position="1"/>
        <end position="10"/>
    </location>
</feature>
<protein>
    <submittedName>
        <fullName evidence="2">Uncharacterized protein</fullName>
    </submittedName>
</protein>
<name>A0A2P8QFY7_9ACTN</name>
<feature type="region of interest" description="Disordered" evidence="1">
    <location>
        <begin position="1"/>
        <end position="68"/>
    </location>
</feature>
<dbReference type="Proteomes" id="UP000240429">
    <property type="component" value="Unassembled WGS sequence"/>
</dbReference>
<evidence type="ECO:0000256" key="1">
    <source>
        <dbReference type="SAM" id="MobiDB-lite"/>
    </source>
</evidence>
<comment type="caution">
    <text evidence="2">The sequence shown here is derived from an EMBL/GenBank/DDBJ whole genome shotgun (WGS) entry which is preliminary data.</text>
</comment>
<gene>
    <name evidence="2" type="ORF">C6Y14_03445</name>
</gene>
<keyword evidence="3" id="KW-1185">Reference proteome</keyword>
<sequence length="68" mass="7418">MPASSHRDPARPVQDAPASSAVPQHHGLFLQPQYTIELPPLDEDEGDDTFSPPSPPPAQRRRGAPRAR</sequence>
<accession>A0A2P8QFY7</accession>
<reference evidence="2 3" key="1">
    <citation type="submission" date="2018-03" db="EMBL/GenBank/DDBJ databases">
        <title>Streptomyces dioscori sp. nov., a novel endophytic actinobacterium isolated from bulbil of Dioscorea bulbifera L.</title>
        <authorList>
            <person name="Zhikuan W."/>
        </authorList>
    </citation>
    <scope>NUCLEOTIDE SEQUENCE [LARGE SCALE GENOMIC DNA]</scope>
    <source>
        <strain evidence="2 3">A217</strain>
    </source>
</reference>
<proteinExistence type="predicted"/>
<organism evidence="2 3">
    <name type="scientific">Streptomyces dioscori</name>
    <dbReference type="NCBI Taxonomy" id="2109333"/>
    <lineage>
        <taxon>Bacteria</taxon>
        <taxon>Bacillati</taxon>
        <taxon>Actinomycetota</taxon>
        <taxon>Actinomycetes</taxon>
        <taxon>Kitasatosporales</taxon>
        <taxon>Streptomycetaceae</taxon>
        <taxon>Streptomyces</taxon>
        <taxon>Streptomyces aurantiacus group</taxon>
    </lineage>
</organism>
<dbReference type="EMBL" id="PYBJ01000001">
    <property type="protein sequence ID" value="PSM45147.1"/>
    <property type="molecule type" value="Genomic_DNA"/>
</dbReference>